<organism evidence="2">
    <name type="scientific">Klosneuvirus KNV1</name>
    <dbReference type="NCBI Taxonomy" id="1977640"/>
    <lineage>
        <taxon>Viruses</taxon>
        <taxon>Varidnaviria</taxon>
        <taxon>Bamfordvirae</taxon>
        <taxon>Nucleocytoviricota</taxon>
        <taxon>Megaviricetes</taxon>
        <taxon>Imitervirales</taxon>
        <taxon>Mimiviridae</taxon>
        <taxon>Klosneuvirinae</taxon>
        <taxon>Klosneuvirus</taxon>
    </lineage>
</organism>
<dbReference type="InterPro" id="IPR027417">
    <property type="entry name" value="P-loop_NTPase"/>
</dbReference>
<proteinExistence type="predicted"/>
<dbReference type="SUPFAM" id="SSF52540">
    <property type="entry name" value="P-loop containing nucleoside triphosphate hydrolases"/>
    <property type="match status" value="1"/>
</dbReference>
<name>A0A1V0SLI9_9VIRU</name>
<protein>
    <submittedName>
        <fullName evidence="2">Dynamin family GTPase</fullName>
    </submittedName>
</protein>
<dbReference type="GO" id="GO:0008017">
    <property type="term" value="F:microtubule binding"/>
    <property type="evidence" value="ECO:0007669"/>
    <property type="project" value="TreeGrafter"/>
</dbReference>
<accession>A0A1V0SLI9</accession>
<evidence type="ECO:0000313" key="2">
    <source>
        <dbReference type="EMBL" id="ARF12582.1"/>
    </source>
</evidence>
<dbReference type="GO" id="GO:0003924">
    <property type="term" value="F:GTPase activity"/>
    <property type="evidence" value="ECO:0007669"/>
    <property type="project" value="TreeGrafter"/>
</dbReference>
<dbReference type="EMBL" id="KY684115">
    <property type="protein sequence ID" value="ARF12582.1"/>
    <property type="molecule type" value="Genomic_DNA"/>
</dbReference>
<dbReference type="Pfam" id="PF00350">
    <property type="entry name" value="Dynamin_N"/>
    <property type="match status" value="1"/>
</dbReference>
<evidence type="ECO:0000259" key="1">
    <source>
        <dbReference type="Pfam" id="PF00350"/>
    </source>
</evidence>
<dbReference type="InterPro" id="IPR022812">
    <property type="entry name" value="Dynamin"/>
</dbReference>
<dbReference type="InterPro" id="IPR045063">
    <property type="entry name" value="Dynamin_N"/>
</dbReference>
<dbReference type="GO" id="GO:0016020">
    <property type="term" value="C:membrane"/>
    <property type="evidence" value="ECO:0007669"/>
    <property type="project" value="TreeGrafter"/>
</dbReference>
<sequence>MMKRLFDSLTGPVNKKPRFESNDVDYAKALVSLGTLSDRISNFFSNYDKEKSSVTNILQTARDKIPQLVVWGPQSGGKSSFLSILSGGEIKHTICEGVGTQCPIEIRKGPQYENRVYMEEISTGKKIFVSDTQEAEKAIKQTVGEGKLHVNAKIVKEIKDMTNSMIITDLPGCVDDKTKEQYFIELKNNHLSKPETVIVHVTRGDVDPAGDISAKYLFDIKNKVIHVLTHTDIWETHHEKIHYLHEYIKKYPNDTIALVNNKPNEIDILNKFKFDEHIEKKLIRGTQHLSKLLVNELQNKVREILPSLRESCDNVKQELDEYLDNTIGRTNPDMKELIVQFRTEMRKKIEHEFNANGTILSKLLNKTRGQISIDKIRESTNLIPQVVKLTQELREGNRRQIDIPEKDIMNKYIAIMLQDIKDRLLNSFVKMYAKNLFAVTNKILEEPYRPATEEIQKTMLIVLENKLTQLKEMISQKIIKYLDMIKHEPVIHDKSFMEEYHYDTCKTVLDALIKMIDDGTSYHSIKNNRELATKELASRMPSDPFIMKGHHVNLLLNNFWKTKSIQIYDNIVEYMSDFDNEYSNTFINCLEEIDFTDLKESEKVQKQREELLGIINICEEIIG</sequence>
<reference evidence="2" key="1">
    <citation type="journal article" date="2017" name="Science">
        <title>Giant viruses with an expanded complement of translation system components.</title>
        <authorList>
            <person name="Schulz F."/>
            <person name="Yutin N."/>
            <person name="Ivanova N.N."/>
            <person name="Ortega D.R."/>
            <person name="Lee T.K."/>
            <person name="Vierheilig J."/>
            <person name="Daims H."/>
            <person name="Horn M."/>
            <person name="Wagner M."/>
            <person name="Jensen G.J."/>
            <person name="Kyrpides N.C."/>
            <person name="Koonin E.V."/>
            <person name="Woyke T."/>
        </authorList>
    </citation>
    <scope>NUCLEOTIDE SEQUENCE</scope>
    <source>
        <strain evidence="2">KNV1</strain>
    </source>
</reference>
<gene>
    <name evidence="2" type="ORF">Klosneuvirus_8_6</name>
</gene>
<feature type="domain" description="Dynamin N-terminal" evidence="1">
    <location>
        <begin position="68"/>
        <end position="208"/>
    </location>
</feature>
<dbReference type="PANTHER" id="PTHR11566">
    <property type="entry name" value="DYNAMIN"/>
    <property type="match status" value="1"/>
</dbReference>
<dbReference type="Gene3D" id="3.40.50.300">
    <property type="entry name" value="P-loop containing nucleotide triphosphate hydrolases"/>
    <property type="match status" value="1"/>
</dbReference>